<dbReference type="Pfam" id="PF13185">
    <property type="entry name" value="GAF_2"/>
    <property type="match status" value="1"/>
</dbReference>
<evidence type="ECO:0000259" key="3">
    <source>
        <dbReference type="Pfam" id="PF13556"/>
    </source>
</evidence>
<dbReference type="Pfam" id="PF17853">
    <property type="entry name" value="GGDEF_2"/>
    <property type="match status" value="1"/>
</dbReference>
<name>A0A1M6SI27_PARC5</name>
<feature type="domain" description="PucR C-terminal helix-turn-helix" evidence="3">
    <location>
        <begin position="552"/>
        <end position="610"/>
    </location>
</feature>
<gene>
    <name evidence="5" type="ORF">SAMN02745912_03316</name>
</gene>
<evidence type="ECO:0000313" key="5">
    <source>
        <dbReference type="EMBL" id="SHK44335.1"/>
    </source>
</evidence>
<dbReference type="InterPro" id="IPR041522">
    <property type="entry name" value="CdaR_GGDEF"/>
</dbReference>
<sequence>MDSSLLKINKLKELLEASKLLNSTQDTDYILEFLLKKSLELIKGGDTGVIFIYNKDTEMLEIRAFVGFDSNITEVNLYPGESMTGIAFQKQETMFFNNPHDIKIAMGTMREKNMKILQQSLNKKQNELLGSICCPLIYREECIGVIVIDNFENHVALNEEDVSLLEAISVQATIAIINAQNYERQLKNNADLEKYNKMLKSERNKYKYSTGLHSRFTEMILNGCSVEDIILETSSLLKRDIFIIDLFYNISNYVFSYYTDIDTVKSINYNLIKYLRENKTSKYFNDDKNLHFYFSPIMVNRDTLGWLCIVADNDEYSELDNITVERSVTILALELLKLNELSNMEQTLKGDFLDSLIVNQNKDYIVKCAKNYGFRFDMKHQIIVIEVERDKVAISEEEHQKKFNKYIRYYYSVINEKINRIFNNSIALIKGNKIIIILQLDNDNNKDKIKLFLENIVTENNISFFTRYGNKKVRAGVSDEINSLENFKTSYSNAIQAVRMTKNIEGENLYYFYDDLEIKKMLLNNDKKDLEYFISKTLGPLLNYKKNTRNEYLETLKIYIKSNGNWTYTKDYLHIHGNTLSYRLKRIMDLLNIDLNDYNQRLRVQIAFEILDILPVI</sequence>
<evidence type="ECO:0000256" key="1">
    <source>
        <dbReference type="ARBA" id="ARBA00006754"/>
    </source>
</evidence>
<dbReference type="RefSeq" id="WP_073152620.1">
    <property type="nucleotide sequence ID" value="NZ_FRAG01000062.1"/>
</dbReference>
<feature type="domain" description="GAF" evidence="2">
    <location>
        <begin position="25"/>
        <end position="176"/>
    </location>
</feature>
<evidence type="ECO:0000259" key="2">
    <source>
        <dbReference type="Pfam" id="PF13185"/>
    </source>
</evidence>
<accession>A0A1M6SI27</accession>
<dbReference type="InterPro" id="IPR042070">
    <property type="entry name" value="PucR_C-HTH_sf"/>
</dbReference>
<dbReference type="InterPro" id="IPR003018">
    <property type="entry name" value="GAF"/>
</dbReference>
<proteinExistence type="inferred from homology"/>
<evidence type="ECO:0000313" key="6">
    <source>
        <dbReference type="Proteomes" id="UP000184465"/>
    </source>
</evidence>
<feature type="domain" description="CdaR GGDEF-like" evidence="4">
    <location>
        <begin position="365"/>
        <end position="500"/>
    </location>
</feature>
<evidence type="ECO:0000259" key="4">
    <source>
        <dbReference type="Pfam" id="PF17853"/>
    </source>
</evidence>
<organism evidence="5 6">
    <name type="scientific">Paramaledivibacter caminithermalis (strain DSM 15212 / CIP 107654 / DViRD3)</name>
    <name type="common">Clostridium caminithermale</name>
    <dbReference type="NCBI Taxonomy" id="1121301"/>
    <lineage>
        <taxon>Bacteria</taxon>
        <taxon>Bacillati</taxon>
        <taxon>Bacillota</taxon>
        <taxon>Clostridia</taxon>
        <taxon>Peptostreptococcales</taxon>
        <taxon>Caminicellaceae</taxon>
        <taxon>Paramaledivibacter</taxon>
    </lineage>
</organism>
<dbReference type="EMBL" id="FRAG01000062">
    <property type="protein sequence ID" value="SHK44335.1"/>
    <property type="molecule type" value="Genomic_DNA"/>
</dbReference>
<dbReference type="Gene3D" id="3.30.450.40">
    <property type="match status" value="2"/>
</dbReference>
<dbReference type="InterPro" id="IPR029016">
    <property type="entry name" value="GAF-like_dom_sf"/>
</dbReference>
<dbReference type="InterPro" id="IPR051448">
    <property type="entry name" value="CdaR-like_regulators"/>
</dbReference>
<dbReference type="STRING" id="1121301.SAMN02745912_03316"/>
<dbReference type="PANTHER" id="PTHR33744:SF1">
    <property type="entry name" value="DNA-BINDING TRANSCRIPTIONAL ACTIVATOR ADER"/>
    <property type="match status" value="1"/>
</dbReference>
<dbReference type="PANTHER" id="PTHR33744">
    <property type="entry name" value="CARBOHYDRATE DIACID REGULATOR"/>
    <property type="match status" value="1"/>
</dbReference>
<dbReference type="Gene3D" id="1.10.10.2840">
    <property type="entry name" value="PucR C-terminal helix-turn-helix domain"/>
    <property type="match status" value="1"/>
</dbReference>
<dbReference type="SUPFAM" id="SSF55781">
    <property type="entry name" value="GAF domain-like"/>
    <property type="match status" value="1"/>
</dbReference>
<dbReference type="Proteomes" id="UP000184465">
    <property type="component" value="Unassembled WGS sequence"/>
</dbReference>
<comment type="similarity">
    <text evidence="1">Belongs to the CdaR family.</text>
</comment>
<dbReference type="Pfam" id="PF13556">
    <property type="entry name" value="HTH_30"/>
    <property type="match status" value="1"/>
</dbReference>
<dbReference type="InterPro" id="IPR025736">
    <property type="entry name" value="PucR_C-HTH_dom"/>
</dbReference>
<protein>
    <submittedName>
        <fullName evidence="5">Sugar diacid utilization regulator</fullName>
    </submittedName>
</protein>
<reference evidence="5 6" key="1">
    <citation type="submission" date="2016-11" db="EMBL/GenBank/DDBJ databases">
        <authorList>
            <person name="Jaros S."/>
            <person name="Januszkiewicz K."/>
            <person name="Wedrychowicz H."/>
        </authorList>
    </citation>
    <scope>NUCLEOTIDE SEQUENCE [LARGE SCALE GENOMIC DNA]</scope>
    <source>
        <strain evidence="5 6">DSM 15212</strain>
    </source>
</reference>
<dbReference type="AlphaFoldDB" id="A0A1M6SI27"/>
<keyword evidence="6" id="KW-1185">Reference proteome</keyword>